<dbReference type="PANTHER" id="PTHR24171:SF9">
    <property type="entry name" value="ANKYRIN REPEAT DOMAIN-CONTAINING PROTEIN 39"/>
    <property type="match status" value="1"/>
</dbReference>
<reference evidence="4" key="1">
    <citation type="submission" date="2023-08" db="EMBL/GenBank/DDBJ databases">
        <authorList>
            <person name="Chen Y."/>
            <person name="Shah S."/>
            <person name="Dougan E. K."/>
            <person name="Thang M."/>
            <person name="Chan C."/>
        </authorList>
    </citation>
    <scope>NUCLEOTIDE SEQUENCE</scope>
</reference>
<sequence>LLLADLRERGDDALRSALQQRRVGDGRSPWLLSCAAGRLPNAQSLCSQAEALQMDLANDRDRAQRGALLLAARGGHVEVCSWLLEARACQGLLERDSCLWTPLHAASAEGHKEAVAWLLQQGADPTLQDEDGHSPRSLAQLRGHGAVESLLRRAK</sequence>
<dbReference type="EMBL" id="CAUJNA010003442">
    <property type="protein sequence ID" value="CAJ1402180.1"/>
    <property type="molecule type" value="Genomic_DNA"/>
</dbReference>
<dbReference type="AlphaFoldDB" id="A0AA36JBE9"/>
<feature type="non-terminal residue" evidence="4">
    <location>
        <position position="1"/>
    </location>
</feature>
<organism evidence="4 5">
    <name type="scientific">Effrenium voratum</name>
    <dbReference type="NCBI Taxonomy" id="2562239"/>
    <lineage>
        <taxon>Eukaryota</taxon>
        <taxon>Sar</taxon>
        <taxon>Alveolata</taxon>
        <taxon>Dinophyceae</taxon>
        <taxon>Suessiales</taxon>
        <taxon>Symbiodiniaceae</taxon>
        <taxon>Effrenium</taxon>
    </lineage>
</organism>
<dbReference type="SMART" id="SM00248">
    <property type="entry name" value="ANK"/>
    <property type="match status" value="2"/>
</dbReference>
<comment type="caution">
    <text evidence="4">The sequence shown here is derived from an EMBL/GenBank/DDBJ whole genome shotgun (WGS) entry which is preliminary data.</text>
</comment>
<evidence type="ECO:0000313" key="5">
    <source>
        <dbReference type="Proteomes" id="UP001178507"/>
    </source>
</evidence>
<protein>
    <submittedName>
        <fullName evidence="4">Uncharacterized protein</fullName>
    </submittedName>
</protein>
<proteinExistence type="predicted"/>
<evidence type="ECO:0000313" key="4">
    <source>
        <dbReference type="EMBL" id="CAJ1402180.1"/>
    </source>
</evidence>
<dbReference type="InterPro" id="IPR036770">
    <property type="entry name" value="Ankyrin_rpt-contain_sf"/>
</dbReference>
<feature type="repeat" description="ANK" evidence="3">
    <location>
        <begin position="101"/>
        <end position="130"/>
    </location>
</feature>
<dbReference type="InterPro" id="IPR002110">
    <property type="entry name" value="Ankyrin_rpt"/>
</dbReference>
<dbReference type="PANTHER" id="PTHR24171">
    <property type="entry name" value="ANKYRIN REPEAT DOMAIN-CONTAINING PROTEIN 39-RELATED"/>
    <property type="match status" value="1"/>
</dbReference>
<dbReference type="PROSITE" id="PS50297">
    <property type="entry name" value="ANK_REP_REGION"/>
    <property type="match status" value="1"/>
</dbReference>
<keyword evidence="1" id="KW-0677">Repeat</keyword>
<keyword evidence="5" id="KW-1185">Reference proteome</keyword>
<evidence type="ECO:0000256" key="2">
    <source>
        <dbReference type="ARBA" id="ARBA00023043"/>
    </source>
</evidence>
<name>A0AA36JBE9_9DINO</name>
<gene>
    <name evidence="4" type="ORF">EVOR1521_LOCUS25127</name>
</gene>
<dbReference type="SUPFAM" id="SSF48403">
    <property type="entry name" value="Ankyrin repeat"/>
    <property type="match status" value="1"/>
</dbReference>
<dbReference type="PROSITE" id="PS50088">
    <property type="entry name" value="ANK_REPEAT"/>
    <property type="match status" value="1"/>
</dbReference>
<keyword evidence="2 3" id="KW-0040">ANK repeat</keyword>
<dbReference type="Proteomes" id="UP001178507">
    <property type="component" value="Unassembled WGS sequence"/>
</dbReference>
<evidence type="ECO:0000256" key="1">
    <source>
        <dbReference type="ARBA" id="ARBA00022737"/>
    </source>
</evidence>
<evidence type="ECO:0000256" key="3">
    <source>
        <dbReference type="PROSITE-ProRule" id="PRU00023"/>
    </source>
</evidence>
<accession>A0AA36JBE9</accession>
<dbReference type="Pfam" id="PF12796">
    <property type="entry name" value="Ank_2"/>
    <property type="match status" value="1"/>
</dbReference>
<dbReference type="Gene3D" id="1.25.40.20">
    <property type="entry name" value="Ankyrin repeat-containing domain"/>
    <property type="match status" value="1"/>
</dbReference>